<dbReference type="PANTHER" id="PTHR21603:SF18">
    <property type="entry name" value="ANTIGEN KI-67-LIKE PROTEIN"/>
    <property type="match status" value="1"/>
</dbReference>
<keyword evidence="1" id="KW-0472">Membrane</keyword>
<dbReference type="InterPro" id="IPR008984">
    <property type="entry name" value="SMAD_FHA_dom_sf"/>
</dbReference>
<proteinExistence type="predicted"/>
<evidence type="ECO:0000256" key="1">
    <source>
        <dbReference type="SAM" id="Phobius"/>
    </source>
</evidence>
<dbReference type="CDD" id="cd22673">
    <property type="entry name" value="FHA_Ki67"/>
    <property type="match status" value="1"/>
</dbReference>
<dbReference type="Gene3D" id="2.60.200.20">
    <property type="match status" value="1"/>
</dbReference>
<dbReference type="SUPFAM" id="SSF49879">
    <property type="entry name" value="SMAD/FHA domain"/>
    <property type="match status" value="1"/>
</dbReference>
<organism evidence="3 4">
    <name type="scientific">Armadillidium nasatum</name>
    <dbReference type="NCBI Taxonomy" id="96803"/>
    <lineage>
        <taxon>Eukaryota</taxon>
        <taxon>Metazoa</taxon>
        <taxon>Ecdysozoa</taxon>
        <taxon>Arthropoda</taxon>
        <taxon>Crustacea</taxon>
        <taxon>Multicrustacea</taxon>
        <taxon>Malacostraca</taxon>
        <taxon>Eumalacostraca</taxon>
        <taxon>Peracarida</taxon>
        <taxon>Isopoda</taxon>
        <taxon>Oniscidea</taxon>
        <taxon>Crinocheta</taxon>
        <taxon>Armadillidiidae</taxon>
        <taxon>Armadillidium</taxon>
    </lineage>
</organism>
<sequence>MNDEKKTSFIVVVILVKFIGFGMKVYGYVVVIKRAGGDYTSYPLTTKRCIIGKNNDCDIRIQLPSVSKLHCKIEVDDAGKAYITNLNRNNSTLLNDEKIPSEQPIDLYHNDVIIIADRKFRWEYSEITKYSYHMHKQSNETVQQSASQSLAVKHVNYLILANSLLLCISSICQGRITFSPSTMKDTHWYKI</sequence>
<keyword evidence="4" id="KW-1185">Reference proteome</keyword>
<dbReference type="OrthoDB" id="6288785at2759"/>
<keyword evidence="1" id="KW-1133">Transmembrane helix</keyword>
<keyword evidence="1" id="KW-0812">Transmembrane</keyword>
<feature type="transmembrane region" description="Helical" evidence="1">
    <location>
        <begin position="7"/>
        <end position="29"/>
    </location>
</feature>
<dbReference type="PROSITE" id="PS50006">
    <property type="entry name" value="FHA_DOMAIN"/>
    <property type="match status" value="1"/>
</dbReference>
<dbReference type="Pfam" id="PF00498">
    <property type="entry name" value="FHA"/>
    <property type="match status" value="1"/>
</dbReference>
<accession>A0A5N5SXJ3</accession>
<dbReference type="GO" id="GO:0051983">
    <property type="term" value="P:regulation of chromosome segregation"/>
    <property type="evidence" value="ECO:0007669"/>
    <property type="project" value="TreeGrafter"/>
</dbReference>
<dbReference type="EMBL" id="SEYY01019316">
    <property type="protein sequence ID" value="KAB7498399.1"/>
    <property type="molecule type" value="Genomic_DNA"/>
</dbReference>
<evidence type="ECO:0000259" key="2">
    <source>
        <dbReference type="PROSITE" id="PS50006"/>
    </source>
</evidence>
<dbReference type="GO" id="GO:0005634">
    <property type="term" value="C:nucleus"/>
    <property type="evidence" value="ECO:0007669"/>
    <property type="project" value="TreeGrafter"/>
</dbReference>
<evidence type="ECO:0000313" key="3">
    <source>
        <dbReference type="EMBL" id="KAB7498399.1"/>
    </source>
</evidence>
<comment type="caution">
    <text evidence="3">The sequence shown here is derived from an EMBL/GenBank/DDBJ whole genome shotgun (WGS) entry which is preliminary data.</text>
</comment>
<gene>
    <name evidence="3" type="primary">MKI67</name>
    <name evidence="3" type="ORF">Anas_03532</name>
</gene>
<dbReference type="AlphaFoldDB" id="A0A5N5SXJ3"/>
<reference evidence="3 4" key="1">
    <citation type="journal article" date="2019" name="PLoS Biol.">
        <title>Sex chromosomes control vertical transmission of feminizing Wolbachia symbionts in an isopod.</title>
        <authorList>
            <person name="Becking T."/>
            <person name="Chebbi M.A."/>
            <person name="Giraud I."/>
            <person name="Moumen B."/>
            <person name="Laverre T."/>
            <person name="Caubet Y."/>
            <person name="Peccoud J."/>
            <person name="Gilbert C."/>
            <person name="Cordaux R."/>
        </authorList>
    </citation>
    <scope>NUCLEOTIDE SEQUENCE [LARGE SCALE GENOMIC DNA]</scope>
    <source>
        <strain evidence="3">ANa2</strain>
        <tissue evidence="3">Whole body excluding digestive tract and cuticle</tissue>
    </source>
</reference>
<feature type="domain" description="FHA" evidence="2">
    <location>
        <begin position="49"/>
        <end position="99"/>
    </location>
</feature>
<dbReference type="Proteomes" id="UP000326759">
    <property type="component" value="Unassembled WGS sequence"/>
</dbReference>
<name>A0A5N5SXJ3_9CRUS</name>
<protein>
    <submittedName>
        <fullName evidence="3">Antigen KI-67</fullName>
    </submittedName>
</protein>
<dbReference type="PANTHER" id="PTHR21603">
    <property type="entry name" value="ANTIGEN KI-67-LIKE PROTEIN"/>
    <property type="match status" value="1"/>
</dbReference>
<evidence type="ECO:0000313" key="4">
    <source>
        <dbReference type="Proteomes" id="UP000326759"/>
    </source>
</evidence>
<dbReference type="SMART" id="SM00240">
    <property type="entry name" value="FHA"/>
    <property type="match status" value="1"/>
</dbReference>
<dbReference type="GO" id="GO:0005694">
    <property type="term" value="C:chromosome"/>
    <property type="evidence" value="ECO:0007669"/>
    <property type="project" value="TreeGrafter"/>
</dbReference>
<dbReference type="InterPro" id="IPR000253">
    <property type="entry name" value="FHA_dom"/>
</dbReference>
<dbReference type="GO" id="GO:0007088">
    <property type="term" value="P:regulation of mitotic nuclear division"/>
    <property type="evidence" value="ECO:0007669"/>
    <property type="project" value="TreeGrafter"/>
</dbReference>